<gene>
    <name evidence="2" type="ORF">FNK824_LOCUS42139</name>
</gene>
<feature type="region of interest" description="Disordered" evidence="1">
    <location>
        <begin position="1"/>
        <end position="31"/>
    </location>
</feature>
<feature type="non-terminal residue" evidence="2">
    <location>
        <position position="118"/>
    </location>
</feature>
<comment type="caution">
    <text evidence="2">The sequence shown here is derived from an EMBL/GenBank/DDBJ whole genome shotgun (WGS) entry which is preliminary data.</text>
</comment>
<reference evidence="2" key="1">
    <citation type="submission" date="2021-02" db="EMBL/GenBank/DDBJ databases">
        <authorList>
            <person name="Nowell W R."/>
        </authorList>
    </citation>
    <scope>NUCLEOTIDE SEQUENCE</scope>
</reference>
<dbReference type="Proteomes" id="UP000663874">
    <property type="component" value="Unassembled WGS sequence"/>
</dbReference>
<proteinExistence type="predicted"/>
<evidence type="ECO:0000313" key="3">
    <source>
        <dbReference type="Proteomes" id="UP000663874"/>
    </source>
</evidence>
<evidence type="ECO:0000256" key="1">
    <source>
        <dbReference type="SAM" id="MobiDB-lite"/>
    </source>
</evidence>
<dbReference type="SUPFAM" id="SSF117281">
    <property type="entry name" value="Kelch motif"/>
    <property type="match status" value="1"/>
</dbReference>
<accession>A0A820KPS0</accession>
<evidence type="ECO:0000313" key="2">
    <source>
        <dbReference type="EMBL" id="CAF4344740.1"/>
    </source>
</evidence>
<sequence length="118" mass="13220">MASSNRRASHDLGFTRTTNTTNRRTSSIDNDVTNSTIFNSRRLSMDTSISTSHLQATVIAQGPSVAFFGSCVIDDIFYIHGGVKTRGDHSPSNRMFKFQNNIWTEITTEESPTLSYHR</sequence>
<feature type="compositionally biased region" description="Low complexity" evidence="1">
    <location>
        <begin position="15"/>
        <end position="25"/>
    </location>
</feature>
<dbReference type="AlphaFoldDB" id="A0A820KPS0"/>
<dbReference type="InterPro" id="IPR015915">
    <property type="entry name" value="Kelch-typ_b-propeller"/>
</dbReference>
<name>A0A820KPS0_9BILA</name>
<protein>
    <submittedName>
        <fullName evidence="2">Uncharacterized protein</fullName>
    </submittedName>
</protein>
<dbReference type="EMBL" id="CAJOBE010046897">
    <property type="protein sequence ID" value="CAF4344740.1"/>
    <property type="molecule type" value="Genomic_DNA"/>
</dbReference>
<organism evidence="2 3">
    <name type="scientific">Rotaria sordida</name>
    <dbReference type="NCBI Taxonomy" id="392033"/>
    <lineage>
        <taxon>Eukaryota</taxon>
        <taxon>Metazoa</taxon>
        <taxon>Spiralia</taxon>
        <taxon>Gnathifera</taxon>
        <taxon>Rotifera</taxon>
        <taxon>Eurotatoria</taxon>
        <taxon>Bdelloidea</taxon>
        <taxon>Philodinida</taxon>
        <taxon>Philodinidae</taxon>
        <taxon>Rotaria</taxon>
    </lineage>
</organism>